<evidence type="ECO:0000259" key="1">
    <source>
        <dbReference type="Pfam" id="PF01370"/>
    </source>
</evidence>
<dbReference type="Gene3D" id="3.40.50.720">
    <property type="entry name" value="NAD(P)-binding Rossmann-like Domain"/>
    <property type="match status" value="1"/>
</dbReference>
<dbReference type="EMBL" id="LOEE01000092">
    <property type="protein sequence ID" value="KXG73629.1"/>
    <property type="molecule type" value="Genomic_DNA"/>
</dbReference>
<sequence length="334" mass="36990">MKLLVLGGTHHVGRAVVEEALARGDEVTTLNRGLSRSPAEGVEAIVADRYDQLAMSKALGNRIWDAVIDTWAWAPRVVRDTVELLSGRVSHYGYVSSRAVYQWPWPSGADETAPLVKGDPNSEDSTDYPAAKRGGELAVINAFKERALLARPGMILGPYEDLGRIPWWIRRIEKGGRILAPGPAETPLQYIDARDMALWMLSAAERGLGGAYNVGTLPGFVTIGELLYTIKEIVGSNAEFIWVEPDILEKEGFMLGMELGLRYPDNPKPSGIHDANVVAAHKAGLICRPLRETIADTWRWMQEEKNPKPHPVTPPPDVWFDSAKEQEVLQKFYS</sequence>
<protein>
    <recommendedName>
        <fullName evidence="1">NAD-dependent epimerase/dehydratase domain-containing protein</fullName>
    </recommendedName>
</protein>
<dbReference type="InterPro" id="IPR050177">
    <property type="entry name" value="Lipid_A_modif_metabolic_enz"/>
</dbReference>
<accession>A0A140KZA4</accession>
<reference evidence="2 3" key="1">
    <citation type="submission" date="2015-12" db="EMBL/GenBank/DDBJ databases">
        <title>Draft genome sequence of the thermoanaerobe Thermotalea metallivorans, an isolate from the runoff channel of the Great Artesian Basin, Australia.</title>
        <authorList>
            <person name="Patel B.K."/>
        </authorList>
    </citation>
    <scope>NUCLEOTIDE SEQUENCE [LARGE SCALE GENOMIC DNA]</scope>
    <source>
        <strain evidence="2 3">B2-1</strain>
    </source>
</reference>
<dbReference type="STRING" id="520762.AN619_30360"/>
<dbReference type="SUPFAM" id="SSF51735">
    <property type="entry name" value="NAD(P)-binding Rossmann-fold domains"/>
    <property type="match status" value="1"/>
</dbReference>
<proteinExistence type="predicted"/>
<dbReference type="RefSeq" id="WP_068558109.1">
    <property type="nucleotide sequence ID" value="NZ_LOEE01000092.1"/>
</dbReference>
<gene>
    <name evidence="2" type="ORF">AN619_30360</name>
</gene>
<organism evidence="2 3">
    <name type="scientific">Thermotalea metallivorans</name>
    <dbReference type="NCBI Taxonomy" id="520762"/>
    <lineage>
        <taxon>Bacteria</taxon>
        <taxon>Bacillati</taxon>
        <taxon>Bacillota</taxon>
        <taxon>Clostridia</taxon>
        <taxon>Peptostreptococcales</taxon>
        <taxon>Thermotaleaceae</taxon>
        <taxon>Thermotalea</taxon>
    </lineage>
</organism>
<dbReference type="InterPro" id="IPR036291">
    <property type="entry name" value="NAD(P)-bd_dom_sf"/>
</dbReference>
<dbReference type="AlphaFoldDB" id="A0A140KZA4"/>
<dbReference type="PANTHER" id="PTHR43245">
    <property type="entry name" value="BIFUNCTIONAL POLYMYXIN RESISTANCE PROTEIN ARNA"/>
    <property type="match status" value="1"/>
</dbReference>
<dbReference type="Pfam" id="PF01370">
    <property type="entry name" value="Epimerase"/>
    <property type="match status" value="1"/>
</dbReference>
<evidence type="ECO:0000313" key="3">
    <source>
        <dbReference type="Proteomes" id="UP000070456"/>
    </source>
</evidence>
<dbReference type="OrthoDB" id="9785372at2"/>
<dbReference type="Proteomes" id="UP000070456">
    <property type="component" value="Unassembled WGS sequence"/>
</dbReference>
<evidence type="ECO:0000313" key="2">
    <source>
        <dbReference type="EMBL" id="KXG73629.1"/>
    </source>
</evidence>
<feature type="domain" description="NAD-dependent epimerase/dehydratase" evidence="1">
    <location>
        <begin position="4"/>
        <end position="215"/>
    </location>
</feature>
<comment type="caution">
    <text evidence="2">The sequence shown here is derived from an EMBL/GenBank/DDBJ whole genome shotgun (WGS) entry which is preliminary data.</text>
</comment>
<name>A0A140KZA4_9FIRM</name>
<keyword evidence="3" id="KW-1185">Reference proteome</keyword>
<dbReference type="PANTHER" id="PTHR43245:SF13">
    <property type="entry name" value="UDP-D-APIOSE_UDP-D-XYLOSE SYNTHASE 2"/>
    <property type="match status" value="1"/>
</dbReference>
<dbReference type="InterPro" id="IPR001509">
    <property type="entry name" value="Epimerase_deHydtase"/>
</dbReference>